<protein>
    <recommendedName>
        <fullName evidence="12 13">ATP synthase subunit a</fullName>
    </recommendedName>
    <alternativeName>
        <fullName evidence="12">ATP synthase F0 sector subunit a</fullName>
    </alternativeName>
    <alternativeName>
        <fullName evidence="12">F-ATPase subunit 6</fullName>
    </alternativeName>
</protein>
<evidence type="ECO:0000256" key="12">
    <source>
        <dbReference type="HAMAP-Rule" id="MF_01393"/>
    </source>
</evidence>
<evidence type="ECO:0000256" key="2">
    <source>
        <dbReference type="ARBA" id="ARBA00006810"/>
    </source>
</evidence>
<dbReference type="NCBIfam" id="TIGR01131">
    <property type="entry name" value="ATP_synt_6_or_A"/>
    <property type="match status" value="1"/>
</dbReference>
<dbReference type="Proteomes" id="UP000288395">
    <property type="component" value="Unassembled WGS sequence"/>
</dbReference>
<feature type="transmembrane region" description="Helical" evidence="12">
    <location>
        <begin position="88"/>
        <end position="107"/>
    </location>
</feature>
<comment type="caution">
    <text evidence="14">The sequence shown here is derived from an EMBL/GenBank/DDBJ whole genome shotgun (WGS) entry which is preliminary data.</text>
</comment>
<feature type="transmembrane region" description="Helical" evidence="12">
    <location>
        <begin position="113"/>
        <end position="134"/>
    </location>
</feature>
<feature type="transmembrane region" description="Helical" evidence="12">
    <location>
        <begin position="250"/>
        <end position="275"/>
    </location>
</feature>
<comment type="similarity">
    <text evidence="2 12 13">Belongs to the ATPase A chain family.</text>
</comment>
<dbReference type="PANTHER" id="PTHR42823:SF3">
    <property type="entry name" value="ATP SYNTHASE SUBUNIT A, CHLOROPLASTIC"/>
    <property type="match status" value="1"/>
</dbReference>
<dbReference type="InterPro" id="IPR045082">
    <property type="entry name" value="ATP_syn_F0_a_bact/chloroplast"/>
</dbReference>
<keyword evidence="11 12" id="KW-0066">ATP synthesis</keyword>
<dbReference type="PANTHER" id="PTHR42823">
    <property type="entry name" value="ATP SYNTHASE SUBUNIT A, CHLOROPLASTIC"/>
    <property type="match status" value="1"/>
</dbReference>
<evidence type="ECO:0000313" key="14">
    <source>
        <dbReference type="EMBL" id="RUO23118.1"/>
    </source>
</evidence>
<feature type="transmembrane region" description="Helical" evidence="12">
    <location>
        <begin position="160"/>
        <end position="179"/>
    </location>
</feature>
<evidence type="ECO:0000256" key="7">
    <source>
        <dbReference type="ARBA" id="ARBA00022781"/>
    </source>
</evidence>
<feature type="transmembrane region" description="Helical" evidence="12">
    <location>
        <begin position="227"/>
        <end position="244"/>
    </location>
</feature>
<keyword evidence="15" id="KW-1185">Reference proteome</keyword>
<keyword evidence="7 12" id="KW-0375">Hydrogen ion transport</keyword>
<feature type="transmembrane region" description="Helical" evidence="12">
    <location>
        <begin position="199"/>
        <end position="215"/>
    </location>
</feature>
<evidence type="ECO:0000256" key="11">
    <source>
        <dbReference type="ARBA" id="ARBA00023310"/>
    </source>
</evidence>
<dbReference type="CDD" id="cd00310">
    <property type="entry name" value="ATP-synt_Fo_a_6"/>
    <property type="match status" value="1"/>
</dbReference>
<evidence type="ECO:0000256" key="1">
    <source>
        <dbReference type="ARBA" id="ARBA00004141"/>
    </source>
</evidence>
<dbReference type="GO" id="GO:0005886">
    <property type="term" value="C:plasma membrane"/>
    <property type="evidence" value="ECO:0007669"/>
    <property type="project" value="UniProtKB-SubCell"/>
</dbReference>
<dbReference type="AlphaFoldDB" id="A0A432W1P9"/>
<feature type="transmembrane region" description="Helical" evidence="12">
    <location>
        <begin position="34"/>
        <end position="52"/>
    </location>
</feature>
<dbReference type="InterPro" id="IPR035908">
    <property type="entry name" value="F0_ATP_A_sf"/>
</dbReference>
<dbReference type="SUPFAM" id="SSF81336">
    <property type="entry name" value="F1F0 ATP synthase subunit A"/>
    <property type="match status" value="1"/>
</dbReference>
<dbReference type="InterPro" id="IPR000568">
    <property type="entry name" value="ATP_synth_F0_asu"/>
</dbReference>
<evidence type="ECO:0000256" key="13">
    <source>
        <dbReference type="RuleBase" id="RU000483"/>
    </source>
</evidence>
<dbReference type="GO" id="GO:0016787">
    <property type="term" value="F:hydrolase activity"/>
    <property type="evidence" value="ECO:0007669"/>
    <property type="project" value="UniProtKB-KW"/>
</dbReference>
<keyword evidence="14" id="KW-0378">Hydrolase</keyword>
<dbReference type="FunFam" id="1.20.120.220:FF:000002">
    <property type="entry name" value="ATP synthase subunit a"/>
    <property type="match status" value="1"/>
</dbReference>
<evidence type="ECO:0000256" key="10">
    <source>
        <dbReference type="ARBA" id="ARBA00023136"/>
    </source>
</evidence>
<keyword evidence="3 12" id="KW-0813">Transport</keyword>
<dbReference type="OrthoDB" id="9789241at2"/>
<sequence>MAANGNMTPTEYISHHLDPLQVGSGFWTFNVDSLGIAIVLGIFFISLFAYVGKKATSGVPGKLQCFIEMVVEFVDNSVKETFHAKSRLIAPLALTIFVWVFLMNAMKLIPVDFVPILAGLVGLTFASSSSKGYVGEDAGIFERAMDHPWSYMKAAPTTDLNTTLALAIGVFLLIIFYSVKHKGLGGFIKELTLNPFNHWALIPFNLVLELVTLIAKPISLSLRLFGNLYAGELIFILIAMIGLWQLPLHFAWAVFHILVIVLQAFIFMMLTIVYLSMASEKH</sequence>
<evidence type="ECO:0000313" key="15">
    <source>
        <dbReference type="Proteomes" id="UP000288395"/>
    </source>
</evidence>
<accession>A0A432W1P9</accession>
<keyword evidence="4 12" id="KW-1003">Cell membrane</keyword>
<dbReference type="GO" id="GO:0045259">
    <property type="term" value="C:proton-transporting ATP synthase complex"/>
    <property type="evidence" value="ECO:0007669"/>
    <property type="project" value="UniProtKB-KW"/>
</dbReference>
<evidence type="ECO:0000256" key="9">
    <source>
        <dbReference type="ARBA" id="ARBA00023065"/>
    </source>
</evidence>
<dbReference type="RefSeq" id="WP_126764660.1">
    <property type="nucleotide sequence ID" value="NZ_PIPJ01000001.1"/>
</dbReference>
<keyword evidence="8 12" id="KW-1133">Transmembrane helix</keyword>
<evidence type="ECO:0000256" key="8">
    <source>
        <dbReference type="ARBA" id="ARBA00022989"/>
    </source>
</evidence>
<dbReference type="GO" id="GO:0046933">
    <property type="term" value="F:proton-transporting ATP synthase activity, rotational mechanism"/>
    <property type="evidence" value="ECO:0007669"/>
    <property type="project" value="UniProtKB-UniRule"/>
</dbReference>
<comment type="function">
    <text evidence="12 13">Key component of the proton channel; it plays a direct role in the translocation of protons across the membrane.</text>
</comment>
<evidence type="ECO:0000256" key="3">
    <source>
        <dbReference type="ARBA" id="ARBA00022448"/>
    </source>
</evidence>
<proteinExistence type="inferred from homology"/>
<dbReference type="NCBIfam" id="NF004477">
    <property type="entry name" value="PRK05815.1-1"/>
    <property type="match status" value="1"/>
</dbReference>
<evidence type="ECO:0000256" key="6">
    <source>
        <dbReference type="ARBA" id="ARBA00022692"/>
    </source>
</evidence>
<gene>
    <name evidence="12" type="primary">atpB</name>
    <name evidence="14" type="ORF">CWE08_00235</name>
</gene>
<dbReference type="PROSITE" id="PS00449">
    <property type="entry name" value="ATPASE_A"/>
    <property type="match status" value="1"/>
</dbReference>
<dbReference type="InterPro" id="IPR023011">
    <property type="entry name" value="ATP_synth_F0_asu_AS"/>
</dbReference>
<comment type="subcellular location">
    <subcellularLocation>
        <location evidence="12 13">Cell membrane</location>
        <topology evidence="12 13">Multi-pass membrane protein</topology>
    </subcellularLocation>
    <subcellularLocation>
        <location evidence="1">Membrane</location>
        <topology evidence="1">Multi-pass membrane protein</topology>
    </subcellularLocation>
</comment>
<dbReference type="Pfam" id="PF00119">
    <property type="entry name" value="ATP-synt_A"/>
    <property type="match status" value="1"/>
</dbReference>
<organism evidence="14 15">
    <name type="scientific">Aliidiomarina iranensis</name>
    <dbReference type="NCBI Taxonomy" id="1434071"/>
    <lineage>
        <taxon>Bacteria</taxon>
        <taxon>Pseudomonadati</taxon>
        <taxon>Pseudomonadota</taxon>
        <taxon>Gammaproteobacteria</taxon>
        <taxon>Alteromonadales</taxon>
        <taxon>Idiomarinaceae</taxon>
        <taxon>Aliidiomarina</taxon>
    </lineage>
</organism>
<dbReference type="Gene3D" id="1.20.120.220">
    <property type="entry name" value="ATP synthase, F0 complex, subunit A"/>
    <property type="match status" value="1"/>
</dbReference>
<keyword evidence="10 12" id="KW-0472">Membrane</keyword>
<keyword evidence="9 12" id="KW-0406">Ion transport</keyword>
<dbReference type="GO" id="GO:0042777">
    <property type="term" value="P:proton motive force-driven plasma membrane ATP synthesis"/>
    <property type="evidence" value="ECO:0007669"/>
    <property type="project" value="TreeGrafter"/>
</dbReference>
<keyword evidence="6 12" id="KW-0812">Transmembrane</keyword>
<evidence type="ECO:0000256" key="4">
    <source>
        <dbReference type="ARBA" id="ARBA00022475"/>
    </source>
</evidence>
<keyword evidence="5 12" id="KW-0138">CF(0)</keyword>
<name>A0A432W1P9_9GAMM</name>
<evidence type="ECO:0000256" key="5">
    <source>
        <dbReference type="ARBA" id="ARBA00022547"/>
    </source>
</evidence>
<reference evidence="15" key="1">
    <citation type="journal article" date="2018" name="Front. Microbiol.">
        <title>Genome-Based Analysis Reveals the Taxonomy and Diversity of the Family Idiomarinaceae.</title>
        <authorList>
            <person name="Liu Y."/>
            <person name="Lai Q."/>
            <person name="Shao Z."/>
        </authorList>
    </citation>
    <scope>NUCLEOTIDE SEQUENCE [LARGE SCALE GENOMIC DNA]</scope>
    <source>
        <strain evidence="15">GBPy7</strain>
    </source>
</reference>
<dbReference type="EMBL" id="PIPJ01000001">
    <property type="protein sequence ID" value="RUO23118.1"/>
    <property type="molecule type" value="Genomic_DNA"/>
</dbReference>
<dbReference type="HAMAP" id="MF_01393">
    <property type="entry name" value="ATP_synth_a_bact"/>
    <property type="match status" value="1"/>
</dbReference>